<dbReference type="OrthoDB" id="2680625at2"/>
<dbReference type="AlphaFoldDB" id="A0A140DYZ1"/>
<evidence type="ECO:0000313" key="2">
    <source>
        <dbReference type="Proteomes" id="UP000069771"/>
    </source>
</evidence>
<evidence type="ECO:0000313" key="1">
    <source>
        <dbReference type="EMBL" id="AMK55868.1"/>
    </source>
</evidence>
<organism evidence="1 2">
    <name type="scientific">Faecalibaculum rodentium</name>
    <dbReference type="NCBI Taxonomy" id="1702221"/>
    <lineage>
        <taxon>Bacteria</taxon>
        <taxon>Bacillati</taxon>
        <taxon>Bacillota</taxon>
        <taxon>Erysipelotrichia</taxon>
        <taxon>Erysipelotrichales</taxon>
        <taxon>Erysipelotrichaceae</taxon>
        <taxon>Faecalibaculum</taxon>
    </lineage>
</organism>
<gene>
    <name evidence="1" type="ORF">AALO17_27340</name>
</gene>
<dbReference type="EMBL" id="CP011391">
    <property type="protein sequence ID" value="AMK55868.1"/>
    <property type="molecule type" value="Genomic_DNA"/>
</dbReference>
<keyword evidence="2" id="KW-1185">Reference proteome</keyword>
<dbReference type="Proteomes" id="UP000069771">
    <property type="component" value="Chromosome"/>
</dbReference>
<dbReference type="RefSeq" id="WP_067559900.1">
    <property type="nucleotide sequence ID" value="NZ_CAMTBT010000005.1"/>
</dbReference>
<sequence length="222" mass="24631">MKGKFLTIIMSMGLAAVSSHHLLGCTESKPVNFQESIDETMTFDEMVNRICMEQNKTPNEVINEMVELERNNLKEFKQSTGSIDTKNEILASLRAATYRTLTIPIPAMTGYAPAGIQFYHKSADYEGSQMTCVQIMNISLNRYDSSRGITKQFAGTVYLNLVDAQTIDWIVNGDFFDNGTTTVGGTVGAGVEGTASVSLSVSYASNHFSYYNKSGRYYMPRR</sequence>
<dbReference type="GeneID" id="78479199"/>
<protein>
    <submittedName>
        <fullName evidence="1">Uncharacterized protein</fullName>
    </submittedName>
</protein>
<reference evidence="1 2" key="1">
    <citation type="journal article" date="2016" name="Gut Pathog.">
        <title>Whole genome sequencing of "Faecalibaculum rodentium" ALO17, isolated from C57BL/6J laboratory mouse feces.</title>
        <authorList>
            <person name="Lim S."/>
            <person name="Chang D.H."/>
            <person name="Ahn S."/>
            <person name="Kim B.C."/>
        </authorList>
    </citation>
    <scope>NUCLEOTIDE SEQUENCE [LARGE SCALE GENOMIC DNA]</scope>
    <source>
        <strain evidence="1 2">Alo17</strain>
    </source>
</reference>
<proteinExistence type="predicted"/>
<name>A0A140DYZ1_9FIRM</name>
<accession>A0A140DYZ1</accession>
<dbReference type="KEGG" id="fro:AALO17_27340"/>